<reference evidence="1 2" key="1">
    <citation type="submission" date="2014-04" db="EMBL/GenBank/DDBJ databases">
        <title>Genome evolution of avian class.</title>
        <authorList>
            <person name="Zhang G."/>
            <person name="Li C."/>
        </authorList>
    </citation>
    <scope>NUCLEOTIDE SEQUENCE [LARGE SCALE GENOMIC DNA]</scope>
    <source>
        <strain evidence="1">BGI_N338</strain>
    </source>
</reference>
<evidence type="ECO:0008006" key="3">
    <source>
        <dbReference type="Google" id="ProtNLM"/>
    </source>
</evidence>
<accession>A0A094LZ75</accession>
<protein>
    <recommendedName>
        <fullName evidence="3">Nidogen G2 beta-barrel domain-containing protein</fullName>
    </recommendedName>
</protein>
<dbReference type="Proteomes" id="UP000053854">
    <property type="component" value="Unassembled WGS sequence"/>
</dbReference>
<organism evidence="1 2">
    <name type="scientific">Podiceps cristatus</name>
    <name type="common">Great crested grebe</name>
    <dbReference type="NCBI Taxonomy" id="345573"/>
    <lineage>
        <taxon>Eukaryota</taxon>
        <taxon>Metazoa</taxon>
        <taxon>Chordata</taxon>
        <taxon>Craniata</taxon>
        <taxon>Vertebrata</taxon>
        <taxon>Euteleostomi</taxon>
        <taxon>Archelosauria</taxon>
        <taxon>Archosauria</taxon>
        <taxon>Dinosauria</taxon>
        <taxon>Saurischia</taxon>
        <taxon>Theropoda</taxon>
        <taxon>Coelurosauria</taxon>
        <taxon>Aves</taxon>
        <taxon>Neognathae</taxon>
        <taxon>Neoaves</taxon>
        <taxon>Mirandornithes</taxon>
        <taxon>Podicipediformes</taxon>
        <taxon>Podicipedidae</taxon>
        <taxon>Podiceps</taxon>
    </lineage>
</organism>
<dbReference type="EMBL" id="KL285732">
    <property type="protein sequence ID" value="KFZ68594.1"/>
    <property type="molecule type" value="Genomic_DNA"/>
</dbReference>
<evidence type="ECO:0000313" key="1">
    <source>
        <dbReference type="EMBL" id="KFZ68594.1"/>
    </source>
</evidence>
<proteinExistence type="predicted"/>
<feature type="non-terminal residue" evidence="1">
    <location>
        <position position="1"/>
    </location>
</feature>
<name>A0A094LZ75_PODCR</name>
<evidence type="ECO:0000313" key="2">
    <source>
        <dbReference type="Proteomes" id="UP000053854"/>
    </source>
</evidence>
<feature type="non-terminal residue" evidence="1">
    <location>
        <position position="54"/>
    </location>
</feature>
<dbReference type="AlphaFoldDB" id="A0A094LZ75"/>
<sequence>GLKLKEGRFKLDMRGKFFTERVVRGWNRLPREVGDAPCLEVFMDRLDGSLGNLV</sequence>
<keyword evidence="2" id="KW-1185">Reference proteome</keyword>
<gene>
    <name evidence="1" type="ORF">N338_01887</name>
</gene>